<name>A0A2A9PA73_OPHUN</name>
<dbReference type="Proteomes" id="UP000037136">
    <property type="component" value="Unassembled WGS sequence"/>
</dbReference>
<dbReference type="EMBL" id="LAZP02000361">
    <property type="protein sequence ID" value="PFH57827.1"/>
    <property type="molecule type" value="Genomic_DNA"/>
</dbReference>
<dbReference type="GO" id="GO:0005737">
    <property type="term" value="C:cytoplasm"/>
    <property type="evidence" value="ECO:0007669"/>
    <property type="project" value="UniProtKB-SubCell"/>
</dbReference>
<protein>
    <recommendedName>
        <fullName evidence="7">RZ-type domain-containing protein</fullName>
    </recommendedName>
</protein>
<comment type="caution">
    <text evidence="8">The sequence shown here is derived from an EMBL/GenBank/DDBJ whole genome shotgun (WGS) entry which is preliminary data.</text>
</comment>
<dbReference type="PANTHER" id="PTHR22605">
    <property type="entry name" value="RZ-TYPE DOMAIN-CONTAINING PROTEIN"/>
    <property type="match status" value="1"/>
</dbReference>
<reference evidence="8 9" key="2">
    <citation type="journal article" date="2017" name="Sci. Rep.">
        <title>Ant-infecting Ophiocordyceps genomes reveal a high diversity of potential behavioral manipulation genes and a possible major role for enterotoxins.</title>
        <authorList>
            <person name="de Bekker C."/>
            <person name="Ohm R.A."/>
            <person name="Evans H.C."/>
            <person name="Brachmann A."/>
            <person name="Hughes D.P."/>
        </authorList>
    </citation>
    <scope>NUCLEOTIDE SEQUENCE [LARGE SCALE GENOMIC DNA]</scope>
    <source>
        <strain evidence="8 9">SC16a</strain>
    </source>
</reference>
<dbReference type="InterPro" id="IPR046439">
    <property type="entry name" value="ZF_RZ_dom"/>
</dbReference>
<dbReference type="AlphaFoldDB" id="A0A2A9PA73"/>
<evidence type="ECO:0000256" key="4">
    <source>
        <dbReference type="ARBA" id="ARBA00022771"/>
    </source>
</evidence>
<comment type="subcellular location">
    <subcellularLocation>
        <location evidence="1">Cytoplasm</location>
    </subcellularLocation>
</comment>
<evidence type="ECO:0000256" key="6">
    <source>
        <dbReference type="ARBA" id="ARBA00022859"/>
    </source>
</evidence>
<evidence type="ECO:0000313" key="8">
    <source>
        <dbReference type="EMBL" id="PFH57827.1"/>
    </source>
</evidence>
<keyword evidence="2" id="KW-0963">Cytoplasm</keyword>
<reference evidence="8 9" key="1">
    <citation type="journal article" date="2015" name="BMC Genomics">
        <title>Gene expression during zombie ant biting behavior reflects the complexity underlying fungal parasitic behavioral manipulation.</title>
        <authorList>
            <person name="de Bekker C."/>
            <person name="Ohm R.A."/>
            <person name="Loreto R.G."/>
            <person name="Sebastian A."/>
            <person name="Albert I."/>
            <person name="Merrow M."/>
            <person name="Brachmann A."/>
            <person name="Hughes D.P."/>
        </authorList>
    </citation>
    <scope>NUCLEOTIDE SEQUENCE [LARGE SCALE GENOMIC DNA]</scope>
    <source>
        <strain evidence="8 9">SC16a</strain>
    </source>
</reference>
<dbReference type="Pfam" id="PF20173">
    <property type="entry name" value="ZnF_RZ-type"/>
    <property type="match status" value="1"/>
</dbReference>
<keyword evidence="9" id="KW-1185">Reference proteome</keyword>
<sequence length="442" mass="49186">MKEYHEIDLSEEPCIFPQCGHFLTVTSMDGQMDMTAYYELDEMGVPRGISRPSEPMTLGGKTIQVCGTCRGSLRSIARYGRIVRRALLDEATKKFITWSGSQYRSLAEKLGKEVEKLGNKPAPTNLPRPDGKGGSRLTVAIPRLRQLRHFSDLVGHERYDSIMGFWRTLHQYAAMVRREEQPFQRVAGLVRHANRLNQTKHEFDYDESVVHVKGSLSAETLLLECDLVVLTDFVELRKKVPWSQVQVTVDLSAHMEACRDLIKLASETHHPKEEARGHIFAARLSGLCLALDSYPRSMDRVAASGSLSLADNKAERARDDGFYHVRQARTLLERLPSAAEMLTPAVDAAEAILRDGVQHPLTAEELQAVSAAMAVEFRGTGHWYTCANGHPFTIGECGMPMEQALCPECGARIGGLAHELLDGVRRAHEMEELAAGLGRLNV</sequence>
<accession>A0A2A9PA73</accession>
<dbReference type="InterPro" id="IPR031248">
    <property type="entry name" value="RNF213"/>
</dbReference>
<dbReference type="PROSITE" id="PS51981">
    <property type="entry name" value="ZF_RZ"/>
    <property type="match status" value="1"/>
</dbReference>
<dbReference type="GO" id="GO:0016887">
    <property type="term" value="F:ATP hydrolysis activity"/>
    <property type="evidence" value="ECO:0007669"/>
    <property type="project" value="InterPro"/>
</dbReference>
<dbReference type="GO" id="GO:0008270">
    <property type="term" value="F:zinc ion binding"/>
    <property type="evidence" value="ECO:0007669"/>
    <property type="project" value="UniProtKB-KW"/>
</dbReference>
<keyword evidence="5" id="KW-0862">Zinc</keyword>
<keyword evidence="4" id="KW-0863">Zinc-finger</keyword>
<dbReference type="PANTHER" id="PTHR22605:SF16">
    <property type="entry name" value="E3 UBIQUITIN-PROTEIN LIGASE RNF213"/>
    <property type="match status" value="1"/>
</dbReference>
<dbReference type="OrthoDB" id="2423195at2759"/>
<keyword evidence="3" id="KW-0479">Metal-binding</keyword>
<feature type="domain" description="RZ-type" evidence="7">
    <location>
        <begin position="361"/>
        <end position="436"/>
    </location>
</feature>
<evidence type="ECO:0000256" key="1">
    <source>
        <dbReference type="ARBA" id="ARBA00004496"/>
    </source>
</evidence>
<evidence type="ECO:0000256" key="2">
    <source>
        <dbReference type="ARBA" id="ARBA00022490"/>
    </source>
</evidence>
<dbReference type="STRING" id="268505.A0A2A9PA73"/>
<gene>
    <name evidence="8" type="ORF">XA68_14534</name>
</gene>
<evidence type="ECO:0000313" key="9">
    <source>
        <dbReference type="Proteomes" id="UP000037136"/>
    </source>
</evidence>
<organism evidence="8 9">
    <name type="scientific">Ophiocordyceps unilateralis</name>
    <name type="common">Zombie-ant fungus</name>
    <name type="synonym">Torrubia unilateralis</name>
    <dbReference type="NCBI Taxonomy" id="268505"/>
    <lineage>
        <taxon>Eukaryota</taxon>
        <taxon>Fungi</taxon>
        <taxon>Dikarya</taxon>
        <taxon>Ascomycota</taxon>
        <taxon>Pezizomycotina</taxon>
        <taxon>Sordariomycetes</taxon>
        <taxon>Hypocreomycetidae</taxon>
        <taxon>Hypocreales</taxon>
        <taxon>Ophiocordycipitaceae</taxon>
        <taxon>Ophiocordyceps</taxon>
    </lineage>
</organism>
<dbReference type="GO" id="GO:0004842">
    <property type="term" value="F:ubiquitin-protein transferase activity"/>
    <property type="evidence" value="ECO:0007669"/>
    <property type="project" value="InterPro"/>
</dbReference>
<evidence type="ECO:0000256" key="5">
    <source>
        <dbReference type="ARBA" id="ARBA00022833"/>
    </source>
</evidence>
<evidence type="ECO:0000259" key="7">
    <source>
        <dbReference type="PROSITE" id="PS51981"/>
    </source>
</evidence>
<proteinExistence type="predicted"/>
<dbReference type="GO" id="GO:0002376">
    <property type="term" value="P:immune system process"/>
    <property type="evidence" value="ECO:0007669"/>
    <property type="project" value="UniProtKB-KW"/>
</dbReference>
<evidence type="ECO:0000256" key="3">
    <source>
        <dbReference type="ARBA" id="ARBA00022723"/>
    </source>
</evidence>
<keyword evidence="6" id="KW-0391">Immunity</keyword>